<dbReference type="PANTHER" id="PTHR43792:SF1">
    <property type="entry name" value="N-ACETYLTRANSFERASE DOMAIN-CONTAINING PROTEIN"/>
    <property type="match status" value="1"/>
</dbReference>
<name>A0A383EIK5_9ZZZZ</name>
<feature type="non-terminal residue" evidence="2">
    <location>
        <position position="1"/>
    </location>
</feature>
<reference evidence="2" key="1">
    <citation type="submission" date="2018-05" db="EMBL/GenBank/DDBJ databases">
        <authorList>
            <person name="Lanie J.A."/>
            <person name="Ng W.-L."/>
            <person name="Kazmierczak K.M."/>
            <person name="Andrzejewski T.M."/>
            <person name="Davidsen T.M."/>
            <person name="Wayne K.J."/>
            <person name="Tettelin H."/>
            <person name="Glass J.I."/>
            <person name="Rusch D."/>
            <person name="Podicherti R."/>
            <person name="Tsui H.-C.T."/>
            <person name="Winkler M.E."/>
        </authorList>
    </citation>
    <scope>NUCLEOTIDE SEQUENCE</scope>
</reference>
<organism evidence="2">
    <name type="scientific">marine metagenome</name>
    <dbReference type="NCBI Taxonomy" id="408172"/>
    <lineage>
        <taxon>unclassified sequences</taxon>
        <taxon>metagenomes</taxon>
        <taxon>ecological metagenomes</taxon>
    </lineage>
</organism>
<dbReference type="PROSITE" id="PS51186">
    <property type="entry name" value="GNAT"/>
    <property type="match status" value="1"/>
</dbReference>
<sequence length="171" mass="19523">ETHRLFIRVWKEQDQSLLHTIMSDADVMRYVWDYKPPTIGQIQDFVGKCIRETDEHGWTTWALILKADQSLIGYCGFLTRDYGEYKGEIEIGWLVAKEHWGKGIATEAAKAVLDFGFCKWKFQKVIASARSENTQSIKVMIKVGMSLLKDSLNSKGRLVPHSVIKNSQLGT</sequence>
<dbReference type="EMBL" id="UINC01225980">
    <property type="protein sequence ID" value="SVE56263.1"/>
    <property type="molecule type" value="Genomic_DNA"/>
</dbReference>
<feature type="domain" description="N-acetyltransferase" evidence="1">
    <location>
        <begin position="5"/>
        <end position="170"/>
    </location>
</feature>
<dbReference type="PANTHER" id="PTHR43792">
    <property type="entry name" value="GNAT FAMILY, PUTATIVE (AFU_ORTHOLOGUE AFUA_3G00765)-RELATED-RELATED"/>
    <property type="match status" value="1"/>
</dbReference>
<dbReference type="AlphaFoldDB" id="A0A383EIK5"/>
<dbReference type="InterPro" id="IPR016181">
    <property type="entry name" value="Acyl_CoA_acyltransferase"/>
</dbReference>
<accession>A0A383EIK5</accession>
<dbReference type="InterPro" id="IPR000182">
    <property type="entry name" value="GNAT_dom"/>
</dbReference>
<dbReference type="SUPFAM" id="SSF55729">
    <property type="entry name" value="Acyl-CoA N-acyltransferases (Nat)"/>
    <property type="match status" value="1"/>
</dbReference>
<dbReference type="Gene3D" id="3.40.630.30">
    <property type="match status" value="1"/>
</dbReference>
<protein>
    <recommendedName>
        <fullName evidence="1">N-acetyltransferase domain-containing protein</fullName>
    </recommendedName>
</protein>
<dbReference type="Pfam" id="PF13302">
    <property type="entry name" value="Acetyltransf_3"/>
    <property type="match status" value="1"/>
</dbReference>
<dbReference type="InterPro" id="IPR051531">
    <property type="entry name" value="N-acetyltransferase"/>
</dbReference>
<evidence type="ECO:0000313" key="2">
    <source>
        <dbReference type="EMBL" id="SVE56263.1"/>
    </source>
</evidence>
<proteinExistence type="predicted"/>
<gene>
    <name evidence="2" type="ORF">METZ01_LOCUS509117</name>
</gene>
<dbReference type="GO" id="GO:0016747">
    <property type="term" value="F:acyltransferase activity, transferring groups other than amino-acyl groups"/>
    <property type="evidence" value="ECO:0007669"/>
    <property type="project" value="InterPro"/>
</dbReference>
<evidence type="ECO:0000259" key="1">
    <source>
        <dbReference type="PROSITE" id="PS51186"/>
    </source>
</evidence>
<dbReference type="CDD" id="cd04301">
    <property type="entry name" value="NAT_SF"/>
    <property type="match status" value="1"/>
</dbReference>